<feature type="transmembrane region" description="Helical" evidence="1">
    <location>
        <begin position="60"/>
        <end position="77"/>
    </location>
</feature>
<evidence type="ECO:0000313" key="4">
    <source>
        <dbReference type="Proteomes" id="UP000184520"/>
    </source>
</evidence>
<dbReference type="RefSeq" id="WP_073324355.1">
    <property type="nucleotide sequence ID" value="NZ_FQWD01000005.1"/>
</dbReference>
<proteinExistence type="predicted"/>
<dbReference type="AlphaFoldDB" id="A0A1M5P0H8"/>
<feature type="chain" id="PRO_5011957339" evidence="2">
    <location>
        <begin position="22"/>
        <end position="95"/>
    </location>
</feature>
<dbReference type="Proteomes" id="UP000184520">
    <property type="component" value="Unassembled WGS sequence"/>
</dbReference>
<keyword evidence="4" id="KW-1185">Reference proteome</keyword>
<organism evidence="3 4">
    <name type="scientific">Marisediminitalea aggregata</name>
    <dbReference type="NCBI Taxonomy" id="634436"/>
    <lineage>
        <taxon>Bacteria</taxon>
        <taxon>Pseudomonadati</taxon>
        <taxon>Pseudomonadota</taxon>
        <taxon>Gammaproteobacteria</taxon>
        <taxon>Alteromonadales</taxon>
        <taxon>Alteromonadaceae</taxon>
        <taxon>Marisediminitalea</taxon>
    </lineage>
</organism>
<dbReference type="EMBL" id="FQWD01000005">
    <property type="protein sequence ID" value="SHG94939.1"/>
    <property type="molecule type" value="Genomic_DNA"/>
</dbReference>
<keyword evidence="1" id="KW-0812">Transmembrane</keyword>
<sequence>MCIKNAIRCALFLVLSLPAFALQPEHDDLLTFFRANVHTSGPQVSMLPPQKRTSVVNEEAIQLMFSAFTAFMVVVAIRSQQRQDYTQFRQCSQQD</sequence>
<name>A0A1M5P0H8_9ALTE</name>
<accession>A0A1M5P0H8</accession>
<evidence type="ECO:0000256" key="2">
    <source>
        <dbReference type="SAM" id="SignalP"/>
    </source>
</evidence>
<feature type="signal peptide" evidence="2">
    <location>
        <begin position="1"/>
        <end position="21"/>
    </location>
</feature>
<protein>
    <submittedName>
        <fullName evidence="3">Uncharacterized protein</fullName>
    </submittedName>
</protein>
<evidence type="ECO:0000256" key="1">
    <source>
        <dbReference type="SAM" id="Phobius"/>
    </source>
</evidence>
<dbReference type="OrthoDB" id="6387885at2"/>
<gene>
    <name evidence="3" type="ORF">SAMN05216361_3413</name>
</gene>
<reference evidence="4" key="1">
    <citation type="submission" date="2016-11" db="EMBL/GenBank/DDBJ databases">
        <authorList>
            <person name="Varghese N."/>
            <person name="Submissions S."/>
        </authorList>
    </citation>
    <scope>NUCLEOTIDE SEQUENCE [LARGE SCALE GENOMIC DNA]</scope>
    <source>
        <strain evidence="4">CGMCC 1.8995</strain>
    </source>
</reference>
<evidence type="ECO:0000313" key="3">
    <source>
        <dbReference type="EMBL" id="SHG94939.1"/>
    </source>
</evidence>
<keyword evidence="1" id="KW-1133">Transmembrane helix</keyword>
<keyword evidence="2" id="KW-0732">Signal</keyword>
<keyword evidence="1" id="KW-0472">Membrane</keyword>